<evidence type="ECO:0000256" key="11">
    <source>
        <dbReference type="ARBA" id="ARBA00023043"/>
    </source>
</evidence>
<evidence type="ECO:0000256" key="9">
    <source>
        <dbReference type="ARBA" id="ARBA00022801"/>
    </source>
</evidence>
<name>A0A0R3QK82_9BILA</name>
<evidence type="ECO:0000256" key="4">
    <source>
        <dbReference type="ARBA" id="ARBA00022722"/>
    </source>
</evidence>
<dbReference type="PROSITE" id="PS50088">
    <property type="entry name" value="ANK_REPEAT"/>
    <property type="match status" value="1"/>
</dbReference>
<evidence type="ECO:0000256" key="7">
    <source>
        <dbReference type="ARBA" id="ARBA00022759"/>
    </source>
</evidence>
<dbReference type="InterPro" id="IPR036770">
    <property type="entry name" value="Ankyrin_rpt-contain_sf"/>
</dbReference>
<dbReference type="GO" id="GO:0004519">
    <property type="term" value="F:endonuclease activity"/>
    <property type="evidence" value="ECO:0007669"/>
    <property type="project" value="UniProtKB-KW"/>
</dbReference>
<dbReference type="Pfam" id="PF18716">
    <property type="entry name" value="VATC"/>
    <property type="match status" value="1"/>
</dbReference>
<dbReference type="GO" id="GO:0008270">
    <property type="term" value="F:zinc ion binding"/>
    <property type="evidence" value="ECO:0007669"/>
    <property type="project" value="UniProtKB-KW"/>
</dbReference>
<keyword evidence="12" id="KW-0175">Coiled coil</keyword>
<dbReference type="InterPro" id="IPR041175">
    <property type="entry name" value="VLRF1/Vms1"/>
</dbReference>
<dbReference type="PANTHER" id="PTHR16036:SF2">
    <property type="entry name" value="TRNA ENDONUCLEASE ANKZF1"/>
    <property type="match status" value="1"/>
</dbReference>
<evidence type="ECO:0000256" key="5">
    <source>
        <dbReference type="ARBA" id="ARBA00022723"/>
    </source>
</evidence>
<keyword evidence="4 14" id="KW-0540">Nuclease</keyword>
<keyword evidence="10" id="KW-0862">Zinc</keyword>
<dbReference type="GO" id="GO:0016787">
    <property type="term" value="F:hydrolase activity"/>
    <property type="evidence" value="ECO:0007669"/>
    <property type="project" value="UniProtKB-KW"/>
</dbReference>
<evidence type="ECO:0000256" key="6">
    <source>
        <dbReference type="ARBA" id="ARBA00022737"/>
    </source>
</evidence>
<evidence type="ECO:0000256" key="8">
    <source>
        <dbReference type="ARBA" id="ARBA00022771"/>
    </source>
</evidence>
<keyword evidence="6" id="KW-0677">Repeat</keyword>
<dbReference type="WBParaSite" id="BTMF_0000799101-mRNA-1">
    <property type="protein sequence ID" value="BTMF_0000799101-mRNA-1"/>
    <property type="gene ID" value="BTMF_0000799101"/>
</dbReference>
<comment type="similarity">
    <text evidence="2 14">Belongs to the ANKZF1/VMS1 family.</text>
</comment>
<comment type="subcellular location">
    <subcellularLocation>
        <location evidence="1">Cytoplasm</location>
    </subcellularLocation>
</comment>
<comment type="domain">
    <text evidence="14">The VLRF1 domain mediates binding to the 60S ribosomal subunit.</text>
</comment>
<dbReference type="InterPro" id="IPR002110">
    <property type="entry name" value="Ankyrin_rpt"/>
</dbReference>
<dbReference type="InterPro" id="IPR047139">
    <property type="entry name" value="ANKZ1/VMS1"/>
</dbReference>
<keyword evidence="8" id="KW-0863">Zinc-finger</keyword>
<keyword evidence="3 14" id="KW-0963">Cytoplasm</keyword>
<keyword evidence="5" id="KW-0479">Metal-binding</keyword>
<evidence type="ECO:0000256" key="1">
    <source>
        <dbReference type="ARBA" id="ARBA00004496"/>
    </source>
</evidence>
<keyword evidence="7 14" id="KW-0255">Endonuclease</keyword>
<protein>
    <submittedName>
        <fullName evidence="16">ANK_REP_REGION domain-containing protein</fullName>
    </submittedName>
</protein>
<dbReference type="Pfam" id="PF18826">
    <property type="entry name" value="bVLRF1"/>
    <property type="match status" value="1"/>
</dbReference>
<keyword evidence="11 13" id="KW-0040">ANK repeat</keyword>
<dbReference type="AlphaFoldDB" id="A0A0R3QK82"/>
<feature type="repeat" description="ANK" evidence="13">
    <location>
        <begin position="365"/>
        <end position="397"/>
    </location>
</feature>
<dbReference type="InterPro" id="IPR041540">
    <property type="entry name" value="VATC"/>
</dbReference>
<dbReference type="STRING" id="42155.A0A0R3QK82"/>
<evidence type="ECO:0000259" key="15">
    <source>
        <dbReference type="PROSITE" id="PS52044"/>
    </source>
</evidence>
<dbReference type="SUPFAM" id="SSF48403">
    <property type="entry name" value="Ankyrin repeat"/>
    <property type="match status" value="1"/>
</dbReference>
<feature type="domain" description="VLRF1" evidence="15">
    <location>
        <begin position="62"/>
        <end position="204"/>
    </location>
</feature>
<evidence type="ECO:0000313" key="16">
    <source>
        <dbReference type="WBParaSite" id="BTMF_0000799101-mRNA-1"/>
    </source>
</evidence>
<dbReference type="GO" id="GO:0005737">
    <property type="term" value="C:cytoplasm"/>
    <property type="evidence" value="ECO:0007669"/>
    <property type="project" value="UniProtKB-SubCell"/>
</dbReference>
<evidence type="ECO:0000256" key="2">
    <source>
        <dbReference type="ARBA" id="ARBA00009262"/>
    </source>
</evidence>
<dbReference type="PANTHER" id="PTHR16036">
    <property type="entry name" value="ANKYRIN REPEAT AND ZINC FINGER DOMAIN-CONTAINING PROTEIN 1"/>
    <property type="match status" value="1"/>
</dbReference>
<dbReference type="Gene3D" id="1.25.40.20">
    <property type="entry name" value="Ankyrin repeat-containing domain"/>
    <property type="match status" value="1"/>
</dbReference>
<evidence type="ECO:0000256" key="13">
    <source>
        <dbReference type="PROSITE-ProRule" id="PRU00023"/>
    </source>
</evidence>
<sequence length="555" mass="64174">LLILQEFVIADQLSLLDTESDDEIKPYTGGAHAYFVSDEMVYSIYRCILLKNEVISRNLFNRPLDCVILLLSAGHFCGGIFENNKLLVHKSFHRYVIRAKQGTSQSVSDARGSAAKSAGASVRRYNEKALKEEIQCLLANWSKLLEQSPLIFVRCPMSLRHVFFEETKNFKLQKDDERLRTIPFETRRPTVDELQRTWSRLSMFPGLFSPPRLFSPLFFFFSALAVQIFEILFKEIIRSHGSVVNFNEEQERLKKLRKKQKRLFRRKVSGVNYPSSESLESDSDNATAEMNQQQPEVVMNISNQRKQNSEQCEAVVNVLSDVNVQALYASIRLNSVSKLHQLLESNEESKEEFLKYIREVRFPPTSSTFLHVVARRGAVEIMEELLLLGCDPAVKDSDGKVPYQVAQNRAVRQAFSKFRSRHPDAFNWNVSQIPELAVLSEEQLAKEAEKKRIQREKKKQRDKVKRIVKHQEKIEQEQRQKYLALSDREKRALAAERRLAASLQEGCQIVENDGSRCFKCGVVLIPKHFEYCDNRFCSLACLQQHRREHPPQLIS</sequence>
<evidence type="ECO:0000256" key="12">
    <source>
        <dbReference type="ARBA" id="ARBA00023054"/>
    </source>
</evidence>
<evidence type="ECO:0000256" key="14">
    <source>
        <dbReference type="PROSITE-ProRule" id="PRU01389"/>
    </source>
</evidence>
<evidence type="ECO:0000256" key="3">
    <source>
        <dbReference type="ARBA" id="ARBA00022490"/>
    </source>
</evidence>
<feature type="active site" evidence="14">
    <location>
        <position position="105"/>
    </location>
</feature>
<dbReference type="PROSITE" id="PS52044">
    <property type="entry name" value="VLRF1"/>
    <property type="match status" value="1"/>
</dbReference>
<evidence type="ECO:0000256" key="10">
    <source>
        <dbReference type="ARBA" id="ARBA00022833"/>
    </source>
</evidence>
<proteinExistence type="inferred from homology"/>
<reference evidence="16" key="1">
    <citation type="submission" date="2017-02" db="UniProtKB">
        <authorList>
            <consortium name="WormBaseParasite"/>
        </authorList>
    </citation>
    <scope>IDENTIFICATION</scope>
</reference>
<keyword evidence="9 14" id="KW-0378">Hydrolase</keyword>
<dbReference type="GO" id="GO:0036503">
    <property type="term" value="P:ERAD pathway"/>
    <property type="evidence" value="ECO:0007669"/>
    <property type="project" value="TreeGrafter"/>
</dbReference>
<accession>A0A0R3QK82</accession>
<organism evidence="16">
    <name type="scientific">Brugia timori</name>
    <dbReference type="NCBI Taxonomy" id="42155"/>
    <lineage>
        <taxon>Eukaryota</taxon>
        <taxon>Metazoa</taxon>
        <taxon>Ecdysozoa</taxon>
        <taxon>Nematoda</taxon>
        <taxon>Chromadorea</taxon>
        <taxon>Rhabditida</taxon>
        <taxon>Spirurina</taxon>
        <taxon>Spiruromorpha</taxon>
        <taxon>Filarioidea</taxon>
        <taxon>Onchocercidae</taxon>
        <taxon>Brugia</taxon>
    </lineage>
</organism>